<feature type="transmembrane region" description="Helical" evidence="6">
    <location>
        <begin position="223"/>
        <end position="241"/>
    </location>
</feature>
<feature type="transmembrane region" description="Helical" evidence="6">
    <location>
        <begin position="362"/>
        <end position="379"/>
    </location>
</feature>
<dbReference type="EMBL" id="JAAXPN010000002">
    <property type="protein sequence ID" value="NKZ23871.1"/>
    <property type="molecule type" value="Genomic_DNA"/>
</dbReference>
<dbReference type="AlphaFoldDB" id="A0A7X6S365"/>
<keyword evidence="4 6" id="KW-1133">Transmembrane helix</keyword>
<proteinExistence type="predicted"/>
<name>A0A7X6S365_9LACO</name>
<organism evidence="7 8">
    <name type="scientific">Periweissella fabalis</name>
    <dbReference type="NCBI Taxonomy" id="1070421"/>
    <lineage>
        <taxon>Bacteria</taxon>
        <taxon>Bacillati</taxon>
        <taxon>Bacillota</taxon>
        <taxon>Bacilli</taxon>
        <taxon>Lactobacillales</taxon>
        <taxon>Lactobacillaceae</taxon>
        <taxon>Periweissella</taxon>
    </lineage>
</organism>
<evidence type="ECO:0000313" key="7">
    <source>
        <dbReference type="EMBL" id="NKZ23871.1"/>
    </source>
</evidence>
<accession>A0A7X6S365</accession>
<evidence type="ECO:0000256" key="3">
    <source>
        <dbReference type="ARBA" id="ARBA00022692"/>
    </source>
</evidence>
<feature type="transmembrane region" description="Helical" evidence="6">
    <location>
        <begin position="262"/>
        <end position="287"/>
    </location>
</feature>
<feature type="transmembrane region" description="Helical" evidence="6">
    <location>
        <begin position="443"/>
        <end position="460"/>
    </location>
</feature>
<dbReference type="Proteomes" id="UP000549765">
    <property type="component" value="Unassembled WGS sequence"/>
</dbReference>
<evidence type="ECO:0000256" key="4">
    <source>
        <dbReference type="ARBA" id="ARBA00022989"/>
    </source>
</evidence>
<feature type="transmembrane region" description="Helical" evidence="6">
    <location>
        <begin position="87"/>
        <end position="108"/>
    </location>
</feature>
<dbReference type="PIRSF" id="PIRSF006060">
    <property type="entry name" value="AA_transporter"/>
    <property type="match status" value="1"/>
</dbReference>
<evidence type="ECO:0000256" key="6">
    <source>
        <dbReference type="SAM" id="Phobius"/>
    </source>
</evidence>
<reference evidence="7 8" key="1">
    <citation type="submission" date="2020-04" db="EMBL/GenBank/DDBJ databases">
        <title>MicrobeNet Type strains.</title>
        <authorList>
            <person name="Nicholson A.C."/>
        </authorList>
    </citation>
    <scope>NUCLEOTIDE SEQUENCE [LARGE SCALE GENOMIC DNA]</scope>
    <source>
        <strain evidence="7 8">CCUG 61472</strain>
    </source>
</reference>
<feature type="transmembrane region" description="Helical" evidence="6">
    <location>
        <begin position="56"/>
        <end position="75"/>
    </location>
</feature>
<evidence type="ECO:0000256" key="1">
    <source>
        <dbReference type="ARBA" id="ARBA00004141"/>
    </source>
</evidence>
<keyword evidence="2" id="KW-0813">Transport</keyword>
<gene>
    <name evidence="7" type="ORF">HF964_03480</name>
</gene>
<dbReference type="GO" id="GO:0015171">
    <property type="term" value="F:amino acid transmembrane transporter activity"/>
    <property type="evidence" value="ECO:0007669"/>
    <property type="project" value="TreeGrafter"/>
</dbReference>
<dbReference type="PANTHER" id="PTHR43243:SF4">
    <property type="entry name" value="CATIONIC AMINO ACID TRANSPORTER 4"/>
    <property type="match status" value="1"/>
</dbReference>
<feature type="transmembrane region" description="Helical" evidence="6">
    <location>
        <begin position="28"/>
        <end position="50"/>
    </location>
</feature>
<dbReference type="InterPro" id="IPR002293">
    <property type="entry name" value="AA/rel_permease1"/>
</dbReference>
<dbReference type="Gene3D" id="1.20.1740.10">
    <property type="entry name" value="Amino acid/polyamine transporter I"/>
    <property type="match status" value="1"/>
</dbReference>
<comment type="caution">
    <text evidence="7">The sequence shown here is derived from an EMBL/GenBank/DDBJ whole genome shotgun (WGS) entry which is preliminary data.</text>
</comment>
<dbReference type="RefSeq" id="WP_168721670.1">
    <property type="nucleotide sequence ID" value="NZ_JAAXPN010000002.1"/>
</dbReference>
<evidence type="ECO:0000256" key="5">
    <source>
        <dbReference type="ARBA" id="ARBA00023136"/>
    </source>
</evidence>
<sequence>MDIFRKKSVADLLKTQPRLKRTLRTWDLILLGIGDIIGTGIFVLTGKGALTAGPALSLSFLLAAICCGFAGLCYAEFASIAPISGSAYTYSYIAFGEVIAFMIGWDLILEFSLGAANVSAGWSGYFVSLLNNAGIHLPTALTAAAGTTPGVTTYFNLPAFLIVLLVTWIISKGINNTKRVNDIMVIIKVLVIVIFIAATFWFIKISNWTPFAPHGVYSFSHGTAMGIIPAASIVFFSFIGFDAISSSAEETINPSKTMPRGIIWSLVISTILYILMTLVMTGVVDYHVFAKYLNAPVLAVLHQTGQLWLAVFVSIGAIVGMTTVILVDLYGQSRIAYAMSRDGLFPKFFSDVDKKFLVPAKGTWFFGIITAFAGGLINLDVLSELVNIGTLSAFVLVSAGVLVLRKKEPDLHRGFKVPGAPITPIISIIFCLVLIAGLNWETWVRFAVWFAIGLAIYFLYSRKRSELNTK</sequence>
<feature type="transmembrane region" description="Helical" evidence="6">
    <location>
        <begin position="307"/>
        <end position="331"/>
    </location>
</feature>
<evidence type="ECO:0000256" key="2">
    <source>
        <dbReference type="ARBA" id="ARBA00022448"/>
    </source>
</evidence>
<dbReference type="Pfam" id="PF13520">
    <property type="entry name" value="AA_permease_2"/>
    <property type="match status" value="1"/>
</dbReference>
<evidence type="ECO:0000313" key="8">
    <source>
        <dbReference type="Proteomes" id="UP000549765"/>
    </source>
</evidence>
<feature type="transmembrane region" description="Helical" evidence="6">
    <location>
        <begin position="417"/>
        <end position="437"/>
    </location>
</feature>
<keyword evidence="8" id="KW-1185">Reference proteome</keyword>
<feature type="transmembrane region" description="Helical" evidence="6">
    <location>
        <begin position="183"/>
        <end position="203"/>
    </location>
</feature>
<protein>
    <submittedName>
        <fullName evidence="7">Amino acid permease</fullName>
    </submittedName>
</protein>
<comment type="subcellular location">
    <subcellularLocation>
        <location evidence="1">Membrane</location>
        <topology evidence="1">Multi-pass membrane protein</topology>
    </subcellularLocation>
</comment>
<dbReference type="PANTHER" id="PTHR43243">
    <property type="entry name" value="INNER MEMBRANE TRANSPORTER YGJI-RELATED"/>
    <property type="match status" value="1"/>
</dbReference>
<keyword evidence="5 6" id="KW-0472">Membrane</keyword>
<keyword evidence="3 6" id="KW-0812">Transmembrane</keyword>
<feature type="transmembrane region" description="Helical" evidence="6">
    <location>
        <begin position="154"/>
        <end position="171"/>
    </location>
</feature>
<feature type="transmembrane region" description="Helical" evidence="6">
    <location>
        <begin position="385"/>
        <end position="405"/>
    </location>
</feature>
<dbReference type="GO" id="GO:0016020">
    <property type="term" value="C:membrane"/>
    <property type="evidence" value="ECO:0007669"/>
    <property type="project" value="UniProtKB-SubCell"/>
</dbReference>